<evidence type="ECO:0000313" key="2">
    <source>
        <dbReference type="EMBL" id="VTR93397.1"/>
    </source>
</evidence>
<name>A0A6P2CXY1_9BACT</name>
<organism evidence="2 3">
    <name type="scientific">Gemmata massiliana</name>
    <dbReference type="NCBI Taxonomy" id="1210884"/>
    <lineage>
        <taxon>Bacteria</taxon>
        <taxon>Pseudomonadati</taxon>
        <taxon>Planctomycetota</taxon>
        <taxon>Planctomycetia</taxon>
        <taxon>Gemmatales</taxon>
        <taxon>Gemmataceae</taxon>
        <taxon>Gemmata</taxon>
    </lineage>
</organism>
<keyword evidence="3" id="KW-1185">Reference proteome</keyword>
<protein>
    <submittedName>
        <fullName evidence="2">Uncharacterized protein</fullName>
    </submittedName>
</protein>
<dbReference type="Gene3D" id="2.40.360.20">
    <property type="match status" value="1"/>
</dbReference>
<dbReference type="EMBL" id="LR593886">
    <property type="protein sequence ID" value="VTR93397.1"/>
    <property type="molecule type" value="Genomic_DNA"/>
</dbReference>
<gene>
    <name evidence="2" type="ORF">SOIL9_43170</name>
</gene>
<sequence>MAESLKVVSGAGCSSTKLVAVDFYRPLRRHTCDGFAPLVLLPVLGAAPVPKHLAGEKPFWPTAVGTQWVYTKGELEVTDEIVKAEKLPESILLTVRVRTNGRRQPWEATYELSKDAVLFRGKRDLQAVETALRFPIKNEDSWEVKPPPHPTSPAHGGRSRVEGTEDVRVPAGTFRATKVVLNVTELNGQPFNPTFARAAWYVQGIGLVKLQYGLPGAAEKVLKSFTPGK</sequence>
<evidence type="ECO:0000256" key="1">
    <source>
        <dbReference type="SAM" id="MobiDB-lite"/>
    </source>
</evidence>
<dbReference type="Proteomes" id="UP000464178">
    <property type="component" value="Chromosome"/>
</dbReference>
<feature type="region of interest" description="Disordered" evidence="1">
    <location>
        <begin position="139"/>
        <end position="163"/>
    </location>
</feature>
<accession>A0A6P2CXY1</accession>
<evidence type="ECO:0000313" key="3">
    <source>
        <dbReference type="Proteomes" id="UP000464178"/>
    </source>
</evidence>
<dbReference type="KEGG" id="gms:SOIL9_43170"/>
<reference evidence="2 3" key="1">
    <citation type="submission" date="2019-05" db="EMBL/GenBank/DDBJ databases">
        <authorList>
            <consortium name="Science for Life Laboratories"/>
        </authorList>
    </citation>
    <scope>NUCLEOTIDE SEQUENCE [LARGE SCALE GENOMIC DNA]</scope>
    <source>
        <strain evidence="2">Soil9</strain>
    </source>
</reference>
<proteinExistence type="predicted"/>
<dbReference type="AlphaFoldDB" id="A0A6P2CXY1"/>